<feature type="region of interest" description="Disordered" evidence="11">
    <location>
        <begin position="568"/>
        <end position="594"/>
    </location>
</feature>
<dbReference type="InterPro" id="IPR036236">
    <property type="entry name" value="Znf_C2H2_sf"/>
</dbReference>
<evidence type="ECO:0000256" key="8">
    <source>
        <dbReference type="ARBA" id="ARBA00038089"/>
    </source>
</evidence>
<gene>
    <name evidence="13" type="primary">Piso0_001469</name>
    <name evidence="13" type="ORF">GNLVRS01_PISO0F07089g</name>
</gene>
<dbReference type="PROSITE" id="PS00028">
    <property type="entry name" value="ZINC_FINGER_C2H2_1"/>
    <property type="match status" value="2"/>
</dbReference>
<dbReference type="FunFam" id="3.30.160.60:FF:000110">
    <property type="entry name" value="Zinc finger protein-like"/>
    <property type="match status" value="1"/>
</dbReference>
<dbReference type="Pfam" id="PF00096">
    <property type="entry name" value="zf-C2H2"/>
    <property type="match status" value="2"/>
</dbReference>
<dbReference type="HOGENOM" id="CLU_408876_0_0_1"/>
<feature type="domain" description="C2H2-type" evidence="12">
    <location>
        <begin position="590"/>
        <end position="618"/>
    </location>
</feature>
<dbReference type="InterPro" id="IPR050589">
    <property type="entry name" value="Ikaros_C2H2-ZF"/>
</dbReference>
<accession>G8YKV8</accession>
<proteinExistence type="inferred from homology"/>
<evidence type="ECO:0000259" key="12">
    <source>
        <dbReference type="PROSITE" id="PS50157"/>
    </source>
</evidence>
<evidence type="ECO:0000313" key="14">
    <source>
        <dbReference type="Proteomes" id="UP000005222"/>
    </source>
</evidence>
<dbReference type="STRING" id="559304.G8YKV8"/>
<dbReference type="PANTHER" id="PTHR24404">
    <property type="entry name" value="ZINC FINGER PROTEIN"/>
    <property type="match status" value="1"/>
</dbReference>
<dbReference type="PROSITE" id="PS50157">
    <property type="entry name" value="ZINC_FINGER_C2H2_2"/>
    <property type="match status" value="2"/>
</dbReference>
<dbReference type="GO" id="GO:0008270">
    <property type="term" value="F:zinc ion binding"/>
    <property type="evidence" value="ECO:0007669"/>
    <property type="project" value="UniProtKB-KW"/>
</dbReference>
<name>G8YKV8_PICSO</name>
<dbReference type="GO" id="GO:0000978">
    <property type="term" value="F:RNA polymerase II cis-regulatory region sequence-specific DNA binding"/>
    <property type="evidence" value="ECO:0007669"/>
    <property type="project" value="TreeGrafter"/>
</dbReference>
<dbReference type="SMART" id="SM00355">
    <property type="entry name" value="ZnF_C2H2"/>
    <property type="match status" value="2"/>
</dbReference>
<evidence type="ECO:0000256" key="2">
    <source>
        <dbReference type="ARBA" id="ARBA00022723"/>
    </source>
</evidence>
<feature type="compositionally biased region" description="Polar residues" evidence="11">
    <location>
        <begin position="187"/>
        <end position="200"/>
    </location>
</feature>
<feature type="region of interest" description="Disordered" evidence="11">
    <location>
        <begin position="57"/>
        <end position="109"/>
    </location>
</feature>
<dbReference type="GO" id="GO:0006357">
    <property type="term" value="P:regulation of transcription by RNA polymerase II"/>
    <property type="evidence" value="ECO:0007669"/>
    <property type="project" value="TreeGrafter"/>
</dbReference>
<keyword evidence="6" id="KW-0238">DNA-binding</keyword>
<reference evidence="13 14" key="1">
    <citation type="journal article" date="2012" name="G3 (Bethesda)">
        <title>Pichia sorbitophila, an interspecies yeast hybrid reveals early steps of genome resolution following polyploidization.</title>
        <authorList>
            <person name="Leh Louis V."/>
            <person name="Despons L."/>
            <person name="Friedrich A."/>
            <person name="Martin T."/>
            <person name="Durrens P."/>
            <person name="Casaregola S."/>
            <person name="Neuveglise C."/>
            <person name="Fairhead C."/>
            <person name="Marck C."/>
            <person name="Cruz J.A."/>
            <person name="Straub M.L."/>
            <person name="Kugler V."/>
            <person name="Sacerdot C."/>
            <person name="Uzunov Z."/>
            <person name="Thierry A."/>
            <person name="Weiss S."/>
            <person name="Bleykasten C."/>
            <person name="De Montigny J."/>
            <person name="Jacques N."/>
            <person name="Jung P."/>
            <person name="Lemaire M."/>
            <person name="Mallet S."/>
            <person name="Morel G."/>
            <person name="Richard G.F."/>
            <person name="Sarkar A."/>
            <person name="Savel G."/>
            <person name="Schacherer J."/>
            <person name="Seret M.L."/>
            <person name="Talla E."/>
            <person name="Samson G."/>
            <person name="Jubin C."/>
            <person name="Poulain J."/>
            <person name="Vacherie B."/>
            <person name="Barbe V."/>
            <person name="Pelletier E."/>
            <person name="Sherman D.J."/>
            <person name="Westhof E."/>
            <person name="Weissenbach J."/>
            <person name="Baret P.V."/>
            <person name="Wincker P."/>
            <person name="Gaillardin C."/>
            <person name="Dujon B."/>
            <person name="Souciet J.L."/>
        </authorList>
    </citation>
    <scope>NUCLEOTIDE SEQUENCE [LARGE SCALE GENOMIC DNA]</scope>
    <source>
        <strain evidence="14">ATCC MYA-4447 / BCRC 22081 / CBS 7064 / NBRC 10061 / NRRL Y-12695</strain>
    </source>
</reference>
<dbReference type="InParanoid" id="G8YKV8"/>
<keyword evidence="3" id="KW-0677">Repeat</keyword>
<evidence type="ECO:0000256" key="10">
    <source>
        <dbReference type="PROSITE-ProRule" id="PRU00042"/>
    </source>
</evidence>
<dbReference type="PANTHER" id="PTHR24404:SF114">
    <property type="entry name" value="KLUMPFUSS, ISOFORM B-RELATED"/>
    <property type="match status" value="1"/>
</dbReference>
<evidence type="ECO:0000313" key="13">
    <source>
        <dbReference type="EMBL" id="CCE88692.1"/>
    </source>
</evidence>
<keyword evidence="7" id="KW-0539">Nucleus</keyword>
<dbReference type="AlphaFoldDB" id="G8YKV8"/>
<feature type="region of interest" description="Disordered" evidence="11">
    <location>
        <begin position="155"/>
        <end position="200"/>
    </location>
</feature>
<dbReference type="EMBL" id="FO082054">
    <property type="protein sequence ID" value="CCE88692.1"/>
    <property type="molecule type" value="Genomic_DNA"/>
</dbReference>
<dbReference type="InterPro" id="IPR013087">
    <property type="entry name" value="Znf_C2H2_type"/>
</dbReference>
<feature type="compositionally biased region" description="Low complexity" evidence="11">
    <location>
        <begin position="66"/>
        <end position="93"/>
    </location>
</feature>
<evidence type="ECO:0000256" key="1">
    <source>
        <dbReference type="ARBA" id="ARBA00004123"/>
    </source>
</evidence>
<dbReference type="GO" id="GO:0005634">
    <property type="term" value="C:nucleus"/>
    <property type="evidence" value="ECO:0007669"/>
    <property type="project" value="UniProtKB-SubCell"/>
</dbReference>
<protein>
    <recommendedName>
        <fullName evidence="9">pH-response transcription factor pacC/RIM101</fullName>
    </recommendedName>
</protein>
<sequence>MIQEIEVGQTYFDVAMGPNDNINFNNEIFFSQHDDGDVLHSHSQAAAAGYSYALDGSSRHPEDIGRASPHSPRSSRSSFAAFNTDNTATASTTPEFSSPPPQLTKAGRFPSTSLPIEQLNLLSIRPMIPGSWTAPFHQSGAASAVAKGTIAASMKDKGLDPAPPTQGASGSSSAPVMEPGSLERPPSTLSAVGGSNASPSPEYNLFSMPYDNVEERTINPRKLLNDITSSAMGMGRTGHANSHLGHPVESEVHDGNAYTDGNRTKTFSPSVSTHDNSNLNVSGVYSDSPITNIVLHSNAPTPSDSTSINSVQASMSPSTHNYILPSSSSSPALSTMDATDSPSHVNNYRSNTRDSTINRHKGPASQAFSSDNKDSVSYAKSKSYSVSGWPDMPTRNKFNFDMNNECFDAISYWINDTLQNVNSKLNENGEESLGRAEEIMVNPTGVIKANHYKRRNSIQVASRSATMASMNIHNASVGAIRSSHSHSRSLGSTNFRSALQGAANSSAIAGGSEDYSAAIADDVDTKPGPLPFVAQKKKRRKSSLASSSPTHSGREDVVYTQPIAMMHNIPPLKSSQDLRSGNDDDEEKPFPCPECSKQFKRSEHLKRHIRSVHSNIRPFHCKYCEKKFSRSDNLAQHLKTHYKLNGNGSTTIIYGNPNLHNRGGRKKSSE</sequence>
<feature type="domain" description="C2H2-type" evidence="12">
    <location>
        <begin position="619"/>
        <end position="641"/>
    </location>
</feature>
<keyword evidence="5" id="KW-0862">Zinc</keyword>
<keyword evidence="2" id="KW-0479">Metal-binding</keyword>
<evidence type="ECO:0000256" key="3">
    <source>
        <dbReference type="ARBA" id="ARBA00022737"/>
    </source>
</evidence>
<organism evidence="13 14">
    <name type="scientific">Pichia sorbitophila (strain ATCC MYA-4447 / BCRC 22081 / CBS 7064 / NBRC 10061 / NRRL Y-12695)</name>
    <name type="common">Hybrid yeast</name>
    <dbReference type="NCBI Taxonomy" id="559304"/>
    <lineage>
        <taxon>Eukaryota</taxon>
        <taxon>Fungi</taxon>
        <taxon>Dikarya</taxon>
        <taxon>Ascomycota</taxon>
        <taxon>Saccharomycotina</taxon>
        <taxon>Pichiomycetes</taxon>
        <taxon>Debaryomycetaceae</taxon>
        <taxon>Millerozyma</taxon>
    </lineage>
</organism>
<evidence type="ECO:0000256" key="6">
    <source>
        <dbReference type="ARBA" id="ARBA00023125"/>
    </source>
</evidence>
<feature type="region of interest" description="Disordered" evidence="11">
    <location>
        <begin position="326"/>
        <end position="373"/>
    </location>
</feature>
<evidence type="ECO:0000256" key="5">
    <source>
        <dbReference type="ARBA" id="ARBA00022833"/>
    </source>
</evidence>
<dbReference type="Gene3D" id="3.30.160.60">
    <property type="entry name" value="Classic Zinc Finger"/>
    <property type="match status" value="2"/>
</dbReference>
<keyword evidence="14" id="KW-1185">Reference proteome</keyword>
<dbReference type="FunFam" id="3.30.160.60:FF:000100">
    <property type="entry name" value="Zinc finger 45-like"/>
    <property type="match status" value="1"/>
</dbReference>
<evidence type="ECO:0000256" key="7">
    <source>
        <dbReference type="ARBA" id="ARBA00023242"/>
    </source>
</evidence>
<comment type="subcellular location">
    <subcellularLocation>
        <location evidence="1">Nucleus</location>
    </subcellularLocation>
</comment>
<comment type="similarity">
    <text evidence="8">Belongs to the pacC/RIM101 family.</text>
</comment>
<feature type="compositionally biased region" description="Polar residues" evidence="11">
    <location>
        <begin position="336"/>
        <end position="355"/>
    </location>
</feature>
<keyword evidence="4 10" id="KW-0863">Zinc-finger</keyword>
<evidence type="ECO:0000256" key="9">
    <source>
        <dbReference type="ARBA" id="ARBA00039490"/>
    </source>
</evidence>
<dbReference type="GO" id="GO:0003700">
    <property type="term" value="F:DNA-binding transcription factor activity"/>
    <property type="evidence" value="ECO:0007669"/>
    <property type="project" value="TreeGrafter"/>
</dbReference>
<dbReference type="Proteomes" id="UP000005222">
    <property type="component" value="Chromosome F"/>
</dbReference>
<evidence type="ECO:0000256" key="11">
    <source>
        <dbReference type="SAM" id="MobiDB-lite"/>
    </source>
</evidence>
<feature type="region of interest" description="Disordered" evidence="11">
    <location>
        <begin position="526"/>
        <end position="555"/>
    </location>
</feature>
<dbReference type="eggNOG" id="KOG1721">
    <property type="taxonomic scope" value="Eukaryota"/>
</dbReference>
<dbReference type="SUPFAM" id="SSF57667">
    <property type="entry name" value="beta-beta-alpha zinc fingers"/>
    <property type="match status" value="1"/>
</dbReference>
<evidence type="ECO:0000256" key="4">
    <source>
        <dbReference type="ARBA" id="ARBA00022771"/>
    </source>
</evidence>
<dbReference type="OrthoDB" id="654211at2759"/>